<dbReference type="Proteomes" id="UP000075320">
    <property type="component" value="Unassembled WGS sequence"/>
</dbReference>
<dbReference type="SUPFAM" id="SSF53807">
    <property type="entry name" value="Helical backbone' metal receptor"/>
    <property type="match status" value="1"/>
</dbReference>
<dbReference type="Gene3D" id="3.40.50.1980">
    <property type="entry name" value="Nitrogenase molybdenum iron protein domain"/>
    <property type="match status" value="2"/>
</dbReference>
<organism evidence="3 4">
    <name type="scientific">Bdellovibrio bacteriovorus</name>
    <dbReference type="NCBI Taxonomy" id="959"/>
    <lineage>
        <taxon>Bacteria</taxon>
        <taxon>Pseudomonadati</taxon>
        <taxon>Bdellovibrionota</taxon>
        <taxon>Bdellovibrionia</taxon>
        <taxon>Bdellovibrionales</taxon>
        <taxon>Pseudobdellovibrionaceae</taxon>
        <taxon>Bdellovibrio</taxon>
    </lineage>
</organism>
<dbReference type="InterPro" id="IPR054828">
    <property type="entry name" value="Vit_B12_bind_prot"/>
</dbReference>
<proteinExistence type="predicted"/>
<comment type="caution">
    <text evidence="3">The sequence shown here is derived from an EMBL/GenBank/DDBJ whole genome shotgun (WGS) entry which is preliminary data.</text>
</comment>
<dbReference type="AlphaFoldDB" id="A0A150WHS1"/>
<evidence type="ECO:0000259" key="2">
    <source>
        <dbReference type="Pfam" id="PF01497"/>
    </source>
</evidence>
<keyword evidence="4" id="KW-1185">Reference proteome</keyword>
<protein>
    <submittedName>
        <fullName evidence="3">Fe3+-siderophores ABC transporter protein</fullName>
    </submittedName>
</protein>
<sequence>MVPSWTETLLKANVNVVGRTRFCIHPPQKITNIPIVGGTKEVSWDLVMDLKPDLVLLDQEENPLEMAEECPVPYLATHVSSLDSLQKELARLGEHFENAKLMEFSVACLDVLEAPTPSWDFAKIPAFQEWVRPASKNYENVAYMIWKKPWMSVSRETYIGSVLEKLGAKVFAFPEGDKYPVVEIEELKDCFFLFSSEPFPFQKKMGELKAMDLEGAVVDGESYSWFGVRSIEFLRHHLGLPPIVY</sequence>
<keyword evidence="1" id="KW-0732">Signal</keyword>
<dbReference type="NCBIfam" id="NF038402">
    <property type="entry name" value="TroA_like"/>
    <property type="match status" value="1"/>
</dbReference>
<evidence type="ECO:0000313" key="3">
    <source>
        <dbReference type="EMBL" id="KYG63232.1"/>
    </source>
</evidence>
<dbReference type="Pfam" id="PF01497">
    <property type="entry name" value="Peripla_BP_2"/>
    <property type="match status" value="1"/>
</dbReference>
<evidence type="ECO:0000256" key="1">
    <source>
        <dbReference type="ARBA" id="ARBA00022729"/>
    </source>
</evidence>
<dbReference type="EMBL" id="LUKE01000004">
    <property type="protein sequence ID" value="KYG63232.1"/>
    <property type="molecule type" value="Genomic_DNA"/>
</dbReference>
<accession>A0A150WHS1</accession>
<dbReference type="PANTHER" id="PTHR30535">
    <property type="entry name" value="VITAMIN B12-BINDING PROTEIN"/>
    <property type="match status" value="1"/>
</dbReference>
<dbReference type="OrthoDB" id="5290730at2"/>
<evidence type="ECO:0000313" key="4">
    <source>
        <dbReference type="Proteomes" id="UP000075320"/>
    </source>
</evidence>
<dbReference type="PANTHER" id="PTHR30535:SF35">
    <property type="entry name" value="PERIPLASMIC BINDING PROTEIN"/>
    <property type="match status" value="1"/>
</dbReference>
<reference evidence="3 4" key="1">
    <citation type="submission" date="2016-03" db="EMBL/GenBank/DDBJ databases">
        <authorList>
            <person name="Ploux O."/>
        </authorList>
    </citation>
    <scope>NUCLEOTIDE SEQUENCE [LARGE SCALE GENOMIC DNA]</scope>
    <source>
        <strain evidence="3 4">R0</strain>
    </source>
</reference>
<name>A0A150WHS1_BDEBC</name>
<dbReference type="InterPro" id="IPR002491">
    <property type="entry name" value="ABC_transptr_periplasmic_BD"/>
</dbReference>
<gene>
    <name evidence="3" type="ORF">AZI86_15555</name>
</gene>
<dbReference type="InterPro" id="IPR050902">
    <property type="entry name" value="ABC_Transporter_SBP"/>
</dbReference>
<feature type="domain" description="Fe/B12 periplasmic-binding" evidence="2">
    <location>
        <begin position="9"/>
        <end position="188"/>
    </location>
</feature>